<gene>
    <name evidence="1" type="ORF">CO657_28625</name>
</gene>
<dbReference type="KEGG" id="rad:CO657_28625"/>
<evidence type="ECO:0000313" key="1">
    <source>
        <dbReference type="EMBL" id="QAS81820.1"/>
    </source>
</evidence>
<protein>
    <submittedName>
        <fullName evidence="1">Uncharacterized protein</fullName>
    </submittedName>
</protein>
<organism evidence="1 2">
    <name type="scientific">Rhizobium acidisoli</name>
    <dbReference type="NCBI Taxonomy" id="1538158"/>
    <lineage>
        <taxon>Bacteria</taxon>
        <taxon>Pseudomonadati</taxon>
        <taxon>Pseudomonadota</taxon>
        <taxon>Alphaproteobacteria</taxon>
        <taxon>Hyphomicrobiales</taxon>
        <taxon>Rhizobiaceae</taxon>
        <taxon>Rhizobium/Agrobacterium group</taxon>
        <taxon>Rhizobium</taxon>
    </lineage>
</organism>
<keyword evidence="2" id="KW-1185">Reference proteome</keyword>
<accession>A0AAE5WSS8</accession>
<keyword evidence="1" id="KW-0614">Plasmid</keyword>
<dbReference type="Proteomes" id="UP000220927">
    <property type="component" value="Plasmid pRapFH23b"/>
</dbReference>
<reference evidence="1 2" key="1">
    <citation type="submission" date="2019-01" db="EMBL/GenBank/DDBJ databases">
        <title>Genomic insights into the origins and evolution of symbiotic genes in the Phaseolus vulgaris microsymbionts.</title>
        <authorList>
            <person name="Tong W."/>
        </authorList>
    </citation>
    <scope>NUCLEOTIDE SEQUENCE [LARGE SCALE GENOMIC DNA]</scope>
    <source>
        <strain evidence="1 2">FH23</strain>
        <plasmid evidence="2">prapfh23b</plasmid>
    </source>
</reference>
<dbReference type="RefSeq" id="WP_054186379.1">
    <property type="nucleotide sequence ID" value="NZ_CP035000.1"/>
</dbReference>
<name>A0AAE5WSS8_9HYPH</name>
<proteinExistence type="predicted"/>
<geneLocation type="plasmid" evidence="2">
    <name>prapfh23b</name>
</geneLocation>
<dbReference type="EMBL" id="CP035000">
    <property type="protein sequence ID" value="QAS81820.1"/>
    <property type="molecule type" value="Genomic_DNA"/>
</dbReference>
<sequence>MPLDAHNVIHVSADADFILVNGGTRDAAILEIGYIIKPLEEAPNREFDCESDVFQSAKLEAFSQKPFILKKSEMRPIHVSSFVNGKAEKLFSEAFASHKNDYVALCMYFHIATPSRKDFRTFAYVSVAGVLVGSESRQNEDGTDQWVTANQTHILVHNSESILAAFGAGYFE</sequence>
<evidence type="ECO:0000313" key="2">
    <source>
        <dbReference type="Proteomes" id="UP000220927"/>
    </source>
</evidence>
<dbReference type="AlphaFoldDB" id="A0AAE5WSS8"/>